<protein>
    <submittedName>
        <fullName evidence="1">Uncharacterized protein</fullName>
    </submittedName>
</protein>
<dbReference type="EMBL" id="KZ679134">
    <property type="protein sequence ID" value="PTB75444.1"/>
    <property type="molecule type" value="Genomic_DNA"/>
</dbReference>
<keyword evidence="2" id="KW-1185">Reference proteome</keyword>
<accession>A0A2T4C1R0</accession>
<organism evidence="1 2">
    <name type="scientific">Trichoderma longibrachiatum ATCC 18648</name>
    <dbReference type="NCBI Taxonomy" id="983965"/>
    <lineage>
        <taxon>Eukaryota</taxon>
        <taxon>Fungi</taxon>
        <taxon>Dikarya</taxon>
        <taxon>Ascomycota</taxon>
        <taxon>Pezizomycotina</taxon>
        <taxon>Sordariomycetes</taxon>
        <taxon>Hypocreomycetidae</taxon>
        <taxon>Hypocreales</taxon>
        <taxon>Hypocreaceae</taxon>
        <taxon>Trichoderma</taxon>
    </lineage>
</organism>
<reference evidence="1 2" key="1">
    <citation type="submission" date="2016-07" db="EMBL/GenBank/DDBJ databases">
        <title>Multiple horizontal gene transfer events from other fungi enriched the ability of initially mycotrophic Trichoderma (Ascomycota) to feed on dead plant biomass.</title>
        <authorList>
            <consortium name="DOE Joint Genome Institute"/>
            <person name="Aerts A."/>
            <person name="Atanasova L."/>
            <person name="Chenthamara K."/>
            <person name="Zhang J."/>
            <person name="Grujic M."/>
            <person name="Henrissat B."/>
            <person name="Kuo A."/>
            <person name="Salamov A."/>
            <person name="Lipzen A."/>
            <person name="Labutti K."/>
            <person name="Barry K."/>
            <person name="Miao Y."/>
            <person name="Rahimi M.J."/>
            <person name="Shen Q."/>
            <person name="Grigoriev I.V."/>
            <person name="Kubicek C.P."/>
            <person name="Druzhinina I.S."/>
        </authorList>
    </citation>
    <scope>NUCLEOTIDE SEQUENCE [LARGE SCALE GENOMIC DNA]</scope>
    <source>
        <strain evidence="1 2">ATCC 18648</strain>
    </source>
</reference>
<dbReference type="AlphaFoldDB" id="A0A2T4C1R0"/>
<sequence>MSVADVMLQVQASNTSPVPCVPAVFTPSPTPNRQFTSFIRVRDRGASVQRYNPRRAKELARAIATKKSNRTATSVESDFMCVGPVRGKWSGTGPGTGCEWRLALLHTHDEVYTRDCAAQTLEVSRQLLPHTLGFQSPSEGSMCTGIELSPLMRHEGAVSLVIVPILSSQHADWNECHRPHFAHVLAQSTAASLDARYTKQTQHRRHSMKVIGMRAYPPKGTHPFSVAHVPQNGEHGKRMKRAQTAPVVSLRLGPATSPF</sequence>
<dbReference type="Proteomes" id="UP000240760">
    <property type="component" value="Unassembled WGS sequence"/>
</dbReference>
<evidence type="ECO:0000313" key="1">
    <source>
        <dbReference type="EMBL" id="PTB75444.1"/>
    </source>
</evidence>
<name>A0A2T4C1R0_TRILO</name>
<evidence type="ECO:0000313" key="2">
    <source>
        <dbReference type="Proteomes" id="UP000240760"/>
    </source>
</evidence>
<gene>
    <name evidence="1" type="ORF">M440DRAFT_20555</name>
</gene>
<proteinExistence type="predicted"/>